<dbReference type="Proteomes" id="UP000008021">
    <property type="component" value="Chromosome 3"/>
</dbReference>
<evidence type="ECO:0000313" key="2">
    <source>
        <dbReference type="EnsemblPlants" id="OMERI03G16880.1"/>
    </source>
</evidence>
<dbReference type="HOGENOM" id="CLU_1743427_0_0_1"/>
<dbReference type="Gramene" id="OMERI03G16880.1">
    <property type="protein sequence ID" value="OMERI03G16880.1"/>
    <property type="gene ID" value="OMERI03G16880"/>
</dbReference>
<accession>A0A0E0D140</accession>
<reference evidence="2" key="2">
    <citation type="submission" date="2018-05" db="EMBL/GenBank/DDBJ databases">
        <title>OmerRS3 (Oryza meridionalis Reference Sequence Version 3).</title>
        <authorList>
            <person name="Zhang J."/>
            <person name="Kudrna D."/>
            <person name="Lee S."/>
            <person name="Talag J."/>
            <person name="Welchert J."/>
            <person name="Wing R.A."/>
        </authorList>
    </citation>
    <scope>NUCLEOTIDE SEQUENCE [LARGE SCALE GENOMIC DNA]</scope>
    <source>
        <strain evidence="2">cv. OR44</strain>
    </source>
</reference>
<keyword evidence="3" id="KW-1185">Reference proteome</keyword>
<evidence type="ECO:0000256" key="1">
    <source>
        <dbReference type="SAM" id="MobiDB-lite"/>
    </source>
</evidence>
<reference evidence="2" key="1">
    <citation type="submission" date="2015-04" db="UniProtKB">
        <authorList>
            <consortium name="EnsemblPlants"/>
        </authorList>
    </citation>
    <scope>IDENTIFICATION</scope>
</reference>
<feature type="compositionally biased region" description="Basic and acidic residues" evidence="1">
    <location>
        <begin position="28"/>
        <end position="44"/>
    </location>
</feature>
<dbReference type="AlphaFoldDB" id="A0A0E0D140"/>
<protein>
    <submittedName>
        <fullName evidence="2">Uncharacterized protein</fullName>
    </submittedName>
</protein>
<dbReference type="EnsemblPlants" id="OMERI03G16880.1">
    <property type="protein sequence ID" value="OMERI03G16880.1"/>
    <property type="gene ID" value="OMERI03G16880"/>
</dbReference>
<name>A0A0E0D140_9ORYZ</name>
<sequence length="150" mass="16494">MADERRRCQNELVLTVGRRRTGRLGSVDNRRGGSGDDSEGDRLGGRGSKGQGGDKQPATMEDERPAAMANKSTLFLPLVFVSKWAEPSAIMGRTTENELQPLDANERRSEVYVPLTQEDQQVAKDHSLLIETTNGGKIEENLVPEESDVL</sequence>
<evidence type="ECO:0000313" key="3">
    <source>
        <dbReference type="Proteomes" id="UP000008021"/>
    </source>
</evidence>
<proteinExistence type="predicted"/>
<organism evidence="2">
    <name type="scientific">Oryza meridionalis</name>
    <dbReference type="NCBI Taxonomy" id="40149"/>
    <lineage>
        <taxon>Eukaryota</taxon>
        <taxon>Viridiplantae</taxon>
        <taxon>Streptophyta</taxon>
        <taxon>Embryophyta</taxon>
        <taxon>Tracheophyta</taxon>
        <taxon>Spermatophyta</taxon>
        <taxon>Magnoliopsida</taxon>
        <taxon>Liliopsida</taxon>
        <taxon>Poales</taxon>
        <taxon>Poaceae</taxon>
        <taxon>BOP clade</taxon>
        <taxon>Oryzoideae</taxon>
        <taxon>Oryzeae</taxon>
        <taxon>Oryzinae</taxon>
        <taxon>Oryza</taxon>
    </lineage>
</organism>
<feature type="region of interest" description="Disordered" evidence="1">
    <location>
        <begin position="1"/>
        <end position="67"/>
    </location>
</feature>